<keyword evidence="2" id="KW-1185">Reference proteome</keyword>
<protein>
    <submittedName>
        <fullName evidence="1">Peptidase M4</fullName>
    </submittedName>
</protein>
<organism evidence="1 2">
    <name type="scientific">Geobacillus thermocatenulatus</name>
    <dbReference type="NCBI Taxonomy" id="33938"/>
    <lineage>
        <taxon>Bacteria</taxon>
        <taxon>Bacillati</taxon>
        <taxon>Bacillota</taxon>
        <taxon>Bacilli</taxon>
        <taxon>Bacillales</taxon>
        <taxon>Anoxybacillaceae</taxon>
        <taxon>Geobacillus</taxon>
        <taxon>Geobacillus thermoleovorans group</taxon>
    </lineage>
</organism>
<evidence type="ECO:0000313" key="1">
    <source>
        <dbReference type="EMBL" id="OXB89258.1"/>
    </source>
</evidence>
<dbReference type="InterPro" id="IPR025711">
    <property type="entry name" value="PepSY"/>
</dbReference>
<proteinExistence type="predicted"/>
<dbReference type="EMBL" id="NEWK01000001">
    <property type="protein sequence ID" value="OXB89258.1"/>
    <property type="molecule type" value="Genomic_DNA"/>
</dbReference>
<dbReference type="Proteomes" id="UP000198378">
    <property type="component" value="Unassembled WGS sequence"/>
</dbReference>
<dbReference type="AlphaFoldDB" id="A0A226QBN7"/>
<dbReference type="Pfam" id="PF03413">
    <property type="entry name" value="PepSY"/>
    <property type="match status" value="1"/>
</dbReference>
<comment type="caution">
    <text evidence="1">The sequence shown here is derived from an EMBL/GenBank/DDBJ whole genome shotgun (WGS) entry which is preliminary data.</text>
</comment>
<evidence type="ECO:0000313" key="2">
    <source>
        <dbReference type="Proteomes" id="UP000198378"/>
    </source>
</evidence>
<gene>
    <name evidence="1" type="ORF">B9L19_04050</name>
</gene>
<reference evidence="1 2" key="1">
    <citation type="submission" date="2017-05" db="EMBL/GenBank/DDBJ databases">
        <title>The genome sequence of Geobacillus thermocatenulatus DSM 730.</title>
        <authorList>
            <person name="Ramaloko W.T."/>
            <person name="Koen N."/>
            <person name="Polliack S."/>
            <person name="Aliyu H."/>
            <person name="Lebre P."/>
            <person name="Mohr T."/>
            <person name="Oswald F."/>
            <person name="Zwick M."/>
            <person name="Neumann A."/>
            <person name="Syldatk C."/>
            <person name="Cowan D."/>
            <person name="De Maayer P."/>
        </authorList>
    </citation>
    <scope>NUCLEOTIDE SEQUENCE [LARGE SCALE GENOMIC DNA]</scope>
    <source>
        <strain evidence="1 2">BGSC 93A1</strain>
    </source>
</reference>
<name>A0A226QBN7_9BACL</name>
<accession>A0A226QBN7</accession>
<sequence length="99" mass="10682">MAWKQWLAAAAVGAAVVYAIRSASKPALLAPEQALAMAKRALGGQGGIRGFWIQSAPQRYEKDGWTYTVYRGGVCRGDEDDEFFVNAYTGAIVDARPLS</sequence>
<dbReference type="KEGG" id="gtm:GT3921_05315"/>
<dbReference type="RefSeq" id="WP_025949547.1">
    <property type="nucleotide sequence ID" value="NZ_CP018058.1"/>
</dbReference>